<organism evidence="1 2">
    <name type="scientific">Microscilla marina ATCC 23134</name>
    <dbReference type="NCBI Taxonomy" id="313606"/>
    <lineage>
        <taxon>Bacteria</taxon>
        <taxon>Pseudomonadati</taxon>
        <taxon>Bacteroidota</taxon>
        <taxon>Cytophagia</taxon>
        <taxon>Cytophagales</taxon>
        <taxon>Microscillaceae</taxon>
        <taxon>Microscilla</taxon>
    </lineage>
</organism>
<proteinExistence type="predicted"/>
<evidence type="ECO:0000313" key="1">
    <source>
        <dbReference type="EMBL" id="EAY29642.1"/>
    </source>
</evidence>
<dbReference type="Proteomes" id="UP000004095">
    <property type="component" value="Unassembled WGS sequence"/>
</dbReference>
<reference evidence="1 2" key="1">
    <citation type="submission" date="2007-01" db="EMBL/GenBank/DDBJ databases">
        <authorList>
            <person name="Haygood M."/>
            <person name="Podell S."/>
            <person name="Anderson C."/>
            <person name="Hopkinson B."/>
            <person name="Roe K."/>
            <person name="Barbeau K."/>
            <person name="Gaasterland T."/>
            <person name="Ferriera S."/>
            <person name="Johnson J."/>
            <person name="Kravitz S."/>
            <person name="Beeson K."/>
            <person name="Sutton G."/>
            <person name="Rogers Y.-H."/>
            <person name="Friedman R."/>
            <person name="Frazier M."/>
            <person name="Venter J.C."/>
        </authorList>
    </citation>
    <scope>NUCLEOTIDE SEQUENCE [LARGE SCALE GENOMIC DNA]</scope>
    <source>
        <strain evidence="1 2">ATCC 23134</strain>
    </source>
</reference>
<comment type="caution">
    <text evidence="1">The sequence shown here is derived from an EMBL/GenBank/DDBJ whole genome shotgun (WGS) entry which is preliminary data.</text>
</comment>
<evidence type="ECO:0000313" key="2">
    <source>
        <dbReference type="Proteomes" id="UP000004095"/>
    </source>
</evidence>
<accession>A1ZJA6</accession>
<sequence>MYHHKASNAKIFYDHLGIHISFLGSKLIIAWNEIEFCSITPALEKVNGEWCTYNKKPIAQLQLIELKFVIKNRPSVLNRASFIMKLLLWFGLRLKPLLAADDTPTHHTGVFTLEIHLKKQKNIGNEFISIVENYVKLDILYSL</sequence>
<gene>
    <name evidence="1" type="ORF">M23134_00526</name>
</gene>
<dbReference type="EMBL" id="AAWS01000010">
    <property type="protein sequence ID" value="EAY29642.1"/>
    <property type="molecule type" value="Genomic_DNA"/>
</dbReference>
<protein>
    <submittedName>
        <fullName evidence="1">Uncharacterized protein</fullName>
    </submittedName>
</protein>
<keyword evidence="2" id="KW-1185">Reference proteome</keyword>
<name>A1ZJA6_MICM2</name>
<dbReference type="AlphaFoldDB" id="A1ZJA6"/>
<dbReference type="RefSeq" id="WP_002696112.1">
    <property type="nucleotide sequence ID" value="NZ_AAWS01000010.1"/>
</dbReference>